<comment type="subcellular location">
    <subcellularLocation>
        <location evidence="2">Cell membrane</location>
        <topology evidence="2">Multi-pass membrane protein</topology>
    </subcellularLocation>
</comment>
<dbReference type="InterPro" id="IPR002528">
    <property type="entry name" value="MATE_fam"/>
</dbReference>
<dbReference type="CDD" id="cd13137">
    <property type="entry name" value="MATE_NorM_like"/>
    <property type="match status" value="1"/>
</dbReference>
<evidence type="ECO:0000256" key="6">
    <source>
        <dbReference type="ARBA" id="ARBA00022449"/>
    </source>
</evidence>
<dbReference type="PANTHER" id="PTHR43298:SF2">
    <property type="entry name" value="FMN_FAD EXPORTER YEEO-RELATED"/>
    <property type="match status" value="1"/>
</dbReference>
<evidence type="ECO:0000256" key="1">
    <source>
        <dbReference type="ARBA" id="ARBA00003408"/>
    </source>
</evidence>
<dbReference type="GO" id="GO:0015297">
    <property type="term" value="F:antiporter activity"/>
    <property type="evidence" value="ECO:0007669"/>
    <property type="project" value="UniProtKB-KW"/>
</dbReference>
<feature type="transmembrane region" description="Helical" evidence="13">
    <location>
        <begin position="352"/>
        <end position="369"/>
    </location>
</feature>
<evidence type="ECO:0000256" key="5">
    <source>
        <dbReference type="ARBA" id="ARBA00022448"/>
    </source>
</evidence>
<evidence type="ECO:0000256" key="13">
    <source>
        <dbReference type="SAM" id="Phobius"/>
    </source>
</evidence>
<evidence type="ECO:0000256" key="3">
    <source>
        <dbReference type="ARBA" id="ARBA00010199"/>
    </source>
</evidence>
<evidence type="ECO:0000256" key="10">
    <source>
        <dbReference type="ARBA" id="ARBA00023065"/>
    </source>
</evidence>
<feature type="transmembrane region" description="Helical" evidence="13">
    <location>
        <begin position="314"/>
        <end position="332"/>
    </location>
</feature>
<feature type="transmembrane region" description="Helical" evidence="13">
    <location>
        <begin position="271"/>
        <end position="294"/>
    </location>
</feature>
<keyword evidence="10" id="KW-0406">Ion transport</keyword>
<feature type="transmembrane region" description="Helical" evidence="13">
    <location>
        <begin position="35"/>
        <end position="58"/>
    </location>
</feature>
<keyword evidence="8 13" id="KW-0812">Transmembrane</keyword>
<dbReference type="OrthoDB" id="9806302at2"/>
<protein>
    <recommendedName>
        <fullName evidence="4">Probable multidrug resistance protein NorM</fullName>
    </recommendedName>
    <alternativeName>
        <fullName evidence="12">Multidrug-efflux transporter</fullName>
    </alternativeName>
</protein>
<reference evidence="15" key="1">
    <citation type="submission" date="2018-11" db="EMBL/GenBank/DDBJ databases">
        <title>Complete genome sequence of Paenibacillus sp. ML311-T8.</title>
        <authorList>
            <person name="Nam Y.-D."/>
            <person name="Kang J."/>
            <person name="Chung W.-H."/>
            <person name="Park Y.S."/>
        </authorList>
    </citation>
    <scope>NUCLEOTIDE SEQUENCE [LARGE SCALE GENOMIC DNA]</scope>
    <source>
        <strain evidence="15">ML311-T8</strain>
    </source>
</reference>
<keyword evidence="15" id="KW-1185">Reference proteome</keyword>
<dbReference type="EMBL" id="CP034235">
    <property type="protein sequence ID" value="QGQ97996.1"/>
    <property type="molecule type" value="Genomic_DNA"/>
</dbReference>
<name>A0A6B8RRI0_9BACL</name>
<dbReference type="Pfam" id="PF01554">
    <property type="entry name" value="MatE"/>
    <property type="match status" value="2"/>
</dbReference>
<accession>A0A6B8RRI0</accession>
<feature type="transmembrane region" description="Helical" evidence="13">
    <location>
        <begin position="381"/>
        <end position="401"/>
    </location>
</feature>
<dbReference type="GO" id="GO:0042910">
    <property type="term" value="F:xenobiotic transmembrane transporter activity"/>
    <property type="evidence" value="ECO:0007669"/>
    <property type="project" value="InterPro"/>
</dbReference>
<comment type="similarity">
    <text evidence="3">Belongs to the multi antimicrobial extrusion (MATE) (TC 2.A.66.1) family.</text>
</comment>
<keyword evidence="7" id="KW-1003">Cell membrane</keyword>
<dbReference type="KEGG" id="ppsc:EHS13_25430"/>
<evidence type="ECO:0000256" key="4">
    <source>
        <dbReference type="ARBA" id="ARBA00020268"/>
    </source>
</evidence>
<dbReference type="InterPro" id="IPR050222">
    <property type="entry name" value="MATE_MdtK"/>
</dbReference>
<keyword evidence="5" id="KW-0813">Transport</keyword>
<dbReference type="PANTHER" id="PTHR43298">
    <property type="entry name" value="MULTIDRUG RESISTANCE PROTEIN NORM-RELATED"/>
    <property type="match status" value="1"/>
</dbReference>
<feature type="transmembrane region" description="Helical" evidence="13">
    <location>
        <begin position="126"/>
        <end position="147"/>
    </location>
</feature>
<dbReference type="GO" id="GO:0005886">
    <property type="term" value="C:plasma membrane"/>
    <property type="evidence" value="ECO:0007669"/>
    <property type="project" value="UniProtKB-SubCell"/>
</dbReference>
<evidence type="ECO:0000256" key="7">
    <source>
        <dbReference type="ARBA" id="ARBA00022475"/>
    </source>
</evidence>
<proteinExistence type="inferred from homology"/>
<sequence>MFKDSKLILLLALPSILSFATVTLTGTISLIMVGQLGALVIAVVGVSNIIMYNGWALFSGTGLTVNYLVAQNYGAGELKKAVERTYIALYFCIIVAVLLVIAGFYAPGAVLRLMGGNTELVNAGEAYLGIRFFAMAFSVASFVLQGFFRGIGDTRTPLVLAIVGNAAMVFFTYSLTYGHLGFPKLGLPGAGWAFFIGEALIFAGSLYVFLVRLHARFGTRSRVVISRAEARLILTESGKLGVQEFATSAAMFIFTMFVTRLGTTALASNEVALNVMSFGFMPAFAFSATATILVGQAVGRGDPLQARKYGTETAILGSIFLLILGTIEFFLADGIARIYTSDPQVQELAARLIRVSAFLQLFDGLYNFYAGGLRGIGDTTFMVKASFLINWLIFVPLAYVLTFMLDMGSMGTWIALYTFLAIYGLAMLIRFYRTDWLQVQMKKA</sequence>
<evidence type="ECO:0000256" key="11">
    <source>
        <dbReference type="ARBA" id="ARBA00023136"/>
    </source>
</evidence>
<keyword evidence="11 13" id="KW-0472">Membrane</keyword>
<evidence type="ECO:0000256" key="9">
    <source>
        <dbReference type="ARBA" id="ARBA00022989"/>
    </source>
</evidence>
<dbReference type="NCBIfam" id="TIGR00797">
    <property type="entry name" value="matE"/>
    <property type="match status" value="1"/>
</dbReference>
<gene>
    <name evidence="14" type="ORF">EHS13_25430</name>
</gene>
<feature type="transmembrane region" description="Helical" evidence="13">
    <location>
        <begin position="240"/>
        <end position="259"/>
    </location>
</feature>
<dbReference type="GO" id="GO:0006811">
    <property type="term" value="P:monoatomic ion transport"/>
    <property type="evidence" value="ECO:0007669"/>
    <property type="project" value="UniProtKB-KW"/>
</dbReference>
<feature type="transmembrane region" description="Helical" evidence="13">
    <location>
        <begin position="413"/>
        <end position="432"/>
    </location>
</feature>
<evidence type="ECO:0000256" key="12">
    <source>
        <dbReference type="ARBA" id="ARBA00031636"/>
    </source>
</evidence>
<dbReference type="RefSeq" id="WP_155703090.1">
    <property type="nucleotide sequence ID" value="NZ_CP034235.1"/>
</dbReference>
<evidence type="ECO:0000313" key="15">
    <source>
        <dbReference type="Proteomes" id="UP000426246"/>
    </source>
</evidence>
<comment type="function">
    <text evidence="1">Multidrug efflux pump.</text>
</comment>
<evidence type="ECO:0000256" key="8">
    <source>
        <dbReference type="ARBA" id="ARBA00022692"/>
    </source>
</evidence>
<dbReference type="Proteomes" id="UP000426246">
    <property type="component" value="Chromosome"/>
</dbReference>
<dbReference type="AlphaFoldDB" id="A0A6B8RRI0"/>
<organism evidence="14 15">
    <name type="scientific">Paenibacillus psychroresistens</name>
    <dbReference type="NCBI Taxonomy" id="1778678"/>
    <lineage>
        <taxon>Bacteria</taxon>
        <taxon>Bacillati</taxon>
        <taxon>Bacillota</taxon>
        <taxon>Bacilli</taxon>
        <taxon>Bacillales</taxon>
        <taxon>Paenibacillaceae</taxon>
        <taxon>Paenibacillus</taxon>
    </lineage>
</organism>
<keyword evidence="9 13" id="KW-1133">Transmembrane helix</keyword>
<dbReference type="InterPro" id="IPR048279">
    <property type="entry name" value="MdtK-like"/>
</dbReference>
<evidence type="ECO:0000256" key="2">
    <source>
        <dbReference type="ARBA" id="ARBA00004651"/>
    </source>
</evidence>
<feature type="transmembrane region" description="Helical" evidence="13">
    <location>
        <begin position="192"/>
        <end position="213"/>
    </location>
</feature>
<feature type="transmembrane region" description="Helical" evidence="13">
    <location>
        <begin position="159"/>
        <end position="180"/>
    </location>
</feature>
<keyword evidence="6" id="KW-0050">Antiport</keyword>
<dbReference type="PIRSF" id="PIRSF006603">
    <property type="entry name" value="DinF"/>
    <property type="match status" value="1"/>
</dbReference>
<evidence type="ECO:0000313" key="14">
    <source>
        <dbReference type="EMBL" id="QGQ97996.1"/>
    </source>
</evidence>
<feature type="transmembrane region" description="Helical" evidence="13">
    <location>
        <begin position="87"/>
        <end position="106"/>
    </location>
</feature>